<dbReference type="Pfam" id="PF17754">
    <property type="entry name" value="TetR_C_14"/>
    <property type="match status" value="1"/>
</dbReference>
<feature type="DNA-binding region" description="H-T-H motif" evidence="4">
    <location>
        <begin position="37"/>
        <end position="56"/>
    </location>
</feature>
<comment type="caution">
    <text evidence="6">The sequence shown here is derived from an EMBL/GenBank/DDBJ whole genome shotgun (WGS) entry which is preliminary data.</text>
</comment>
<dbReference type="Pfam" id="PF00440">
    <property type="entry name" value="TetR_N"/>
    <property type="match status" value="1"/>
</dbReference>
<name>A0A4R6J750_9ACTN</name>
<dbReference type="Proteomes" id="UP000294901">
    <property type="component" value="Unassembled WGS sequence"/>
</dbReference>
<dbReference type="InterPro" id="IPR041347">
    <property type="entry name" value="MftR_C"/>
</dbReference>
<accession>A0A4R6J750</accession>
<reference evidence="6 7" key="1">
    <citation type="submission" date="2019-03" db="EMBL/GenBank/DDBJ databases">
        <title>Sequencing the genomes of 1000 actinobacteria strains.</title>
        <authorList>
            <person name="Klenk H.-P."/>
        </authorList>
    </citation>
    <scope>NUCLEOTIDE SEQUENCE [LARGE SCALE GENOMIC DNA]</scope>
    <source>
        <strain evidence="6 7">DSM 43805</strain>
    </source>
</reference>
<dbReference type="Gene3D" id="1.10.357.10">
    <property type="entry name" value="Tetracycline Repressor, domain 2"/>
    <property type="match status" value="1"/>
</dbReference>
<protein>
    <submittedName>
        <fullName evidence="6">TetR family transcriptional regulator</fullName>
    </submittedName>
</protein>
<organism evidence="6 7">
    <name type="scientific">Paractinoplanes brasiliensis</name>
    <dbReference type="NCBI Taxonomy" id="52695"/>
    <lineage>
        <taxon>Bacteria</taxon>
        <taxon>Bacillati</taxon>
        <taxon>Actinomycetota</taxon>
        <taxon>Actinomycetes</taxon>
        <taxon>Micromonosporales</taxon>
        <taxon>Micromonosporaceae</taxon>
        <taxon>Paractinoplanes</taxon>
    </lineage>
</organism>
<evidence type="ECO:0000256" key="2">
    <source>
        <dbReference type="ARBA" id="ARBA00023125"/>
    </source>
</evidence>
<keyword evidence="2 4" id="KW-0238">DNA-binding</keyword>
<keyword evidence="1" id="KW-0805">Transcription regulation</keyword>
<feature type="domain" description="HTH tetR-type" evidence="5">
    <location>
        <begin position="14"/>
        <end position="74"/>
    </location>
</feature>
<dbReference type="RefSeq" id="WP_166661371.1">
    <property type="nucleotide sequence ID" value="NZ_BOMD01000045.1"/>
</dbReference>
<evidence type="ECO:0000313" key="6">
    <source>
        <dbReference type="EMBL" id="TDO31329.1"/>
    </source>
</evidence>
<dbReference type="EMBL" id="SNWR01000002">
    <property type="protein sequence ID" value="TDO31329.1"/>
    <property type="molecule type" value="Genomic_DNA"/>
</dbReference>
<dbReference type="InterPro" id="IPR001647">
    <property type="entry name" value="HTH_TetR"/>
</dbReference>
<dbReference type="Gene3D" id="1.10.10.60">
    <property type="entry name" value="Homeodomain-like"/>
    <property type="match status" value="1"/>
</dbReference>
<dbReference type="InterPro" id="IPR050109">
    <property type="entry name" value="HTH-type_TetR-like_transc_reg"/>
</dbReference>
<sequence length="199" mass="21847">MSEKQLTVRERSRRAVQREIAEVALGLFADRGYDATTTEQIAAAVGMSQRTVYRYFATKDEILLGKVDLVTGDMLDALRARPADEPVWTSLRRTFDVFGVPHHPEYSAAIARLVFDSPTLLAAYLERLRRAQDAVITVLHERAEAAGAPYAPDDPTPRALTTAAFGCLVAAHYSWLASGAVTPFEQSVDRAIATLRPAT</sequence>
<proteinExistence type="predicted"/>
<evidence type="ECO:0000256" key="4">
    <source>
        <dbReference type="PROSITE-ProRule" id="PRU00335"/>
    </source>
</evidence>
<dbReference type="GO" id="GO:0003700">
    <property type="term" value="F:DNA-binding transcription factor activity"/>
    <property type="evidence" value="ECO:0007669"/>
    <property type="project" value="TreeGrafter"/>
</dbReference>
<dbReference type="PRINTS" id="PR00455">
    <property type="entry name" value="HTHTETR"/>
</dbReference>
<evidence type="ECO:0000256" key="3">
    <source>
        <dbReference type="ARBA" id="ARBA00023163"/>
    </source>
</evidence>
<keyword evidence="7" id="KW-1185">Reference proteome</keyword>
<keyword evidence="3" id="KW-0804">Transcription</keyword>
<dbReference type="PROSITE" id="PS50977">
    <property type="entry name" value="HTH_TETR_2"/>
    <property type="match status" value="1"/>
</dbReference>
<dbReference type="InterPro" id="IPR009057">
    <property type="entry name" value="Homeodomain-like_sf"/>
</dbReference>
<evidence type="ECO:0000259" key="5">
    <source>
        <dbReference type="PROSITE" id="PS50977"/>
    </source>
</evidence>
<evidence type="ECO:0000256" key="1">
    <source>
        <dbReference type="ARBA" id="ARBA00023015"/>
    </source>
</evidence>
<dbReference type="AlphaFoldDB" id="A0A4R6J750"/>
<dbReference type="GO" id="GO:0000976">
    <property type="term" value="F:transcription cis-regulatory region binding"/>
    <property type="evidence" value="ECO:0007669"/>
    <property type="project" value="TreeGrafter"/>
</dbReference>
<dbReference type="PANTHER" id="PTHR30055:SF234">
    <property type="entry name" value="HTH-TYPE TRANSCRIPTIONAL REGULATOR BETI"/>
    <property type="match status" value="1"/>
</dbReference>
<dbReference type="SUPFAM" id="SSF46689">
    <property type="entry name" value="Homeodomain-like"/>
    <property type="match status" value="1"/>
</dbReference>
<evidence type="ECO:0000313" key="7">
    <source>
        <dbReference type="Proteomes" id="UP000294901"/>
    </source>
</evidence>
<gene>
    <name evidence="6" type="ORF">C8E87_6746</name>
</gene>
<dbReference type="PANTHER" id="PTHR30055">
    <property type="entry name" value="HTH-TYPE TRANSCRIPTIONAL REGULATOR RUTR"/>
    <property type="match status" value="1"/>
</dbReference>